<evidence type="ECO:0000256" key="2">
    <source>
        <dbReference type="HAMAP-Rule" id="MF_02087"/>
    </source>
</evidence>
<reference evidence="6" key="1">
    <citation type="submission" date="2022-08" db="EMBL/GenBank/DDBJ databases">
        <title>Genomic Encyclopedia of Type Strains, Phase III (KMG-III): the genomes of soil and plant-associated and newly described type strains.</title>
        <authorList>
            <person name="Whitman W."/>
        </authorList>
    </citation>
    <scope>NUCLEOTIDE SEQUENCE</scope>
    <source>
        <strain evidence="6">HMT 1</strain>
    </source>
</reference>
<dbReference type="AlphaFoldDB" id="A0AAE3HLN4"/>
<dbReference type="PIRSF" id="PIRSF004848">
    <property type="entry name" value="YBL036c_PLPDEIII"/>
    <property type="match status" value="1"/>
</dbReference>
<evidence type="ECO:0000256" key="3">
    <source>
        <dbReference type="PIRSR" id="PIRSR004848-1"/>
    </source>
</evidence>
<protein>
    <recommendedName>
        <fullName evidence="2">Pyridoxal phosphate homeostasis protein</fullName>
        <shortName evidence="2">PLP homeostasis protein</shortName>
    </recommendedName>
</protein>
<dbReference type="PANTHER" id="PTHR10146:SF14">
    <property type="entry name" value="PYRIDOXAL PHOSPHATE HOMEOSTASIS PROTEIN"/>
    <property type="match status" value="1"/>
</dbReference>
<accession>A0AAE3HLN4</accession>
<comment type="function">
    <text evidence="2">Pyridoxal 5'-phosphate (PLP)-binding protein, which is involved in PLP homeostasis.</text>
</comment>
<dbReference type="RefSeq" id="WP_259054899.1">
    <property type="nucleotide sequence ID" value="NZ_JANUCT010000007.1"/>
</dbReference>
<dbReference type="Pfam" id="PF01168">
    <property type="entry name" value="Ala_racemase_N"/>
    <property type="match status" value="1"/>
</dbReference>
<dbReference type="HAMAP" id="MF_02087">
    <property type="entry name" value="PLP_homeostasis"/>
    <property type="match status" value="1"/>
</dbReference>
<dbReference type="InterPro" id="IPR011078">
    <property type="entry name" value="PyrdxlP_homeostasis"/>
</dbReference>
<dbReference type="PANTHER" id="PTHR10146">
    <property type="entry name" value="PROLINE SYNTHETASE CO-TRANSCRIBED BACTERIAL HOMOLOG PROTEIN"/>
    <property type="match status" value="1"/>
</dbReference>
<evidence type="ECO:0000259" key="5">
    <source>
        <dbReference type="Pfam" id="PF01168"/>
    </source>
</evidence>
<dbReference type="PROSITE" id="PS01211">
    <property type="entry name" value="UPF0001"/>
    <property type="match status" value="1"/>
</dbReference>
<comment type="similarity">
    <text evidence="2 4">Belongs to the pyridoxal phosphate-binding protein YggS/PROSC family.</text>
</comment>
<dbReference type="FunFam" id="3.20.20.10:FF:000018">
    <property type="entry name" value="Pyridoxal phosphate homeostasis protein"/>
    <property type="match status" value="1"/>
</dbReference>
<sequence>MKNIAQSLTDLRHEIAACAREHGRDATAVSLLAVSKKQPVAAIRAALDAGQTDFGENYLQEALDKMTALADSHACWHFIGPLQSNKTRAVAEHFDWVHTLDRDKVARRLSEQRPADRPPLNVCIQVNISAEASKSGVDPARLPELAATISSLPGLRLRGLMALPAPTVDFEAQRRPFRQLRETFEQLRAGGLELDTLSLGTSADFAAAIAEGSTLVRLGTAVFGARPG</sequence>
<gene>
    <name evidence="6" type="ORF">J2T55_001282</name>
</gene>
<evidence type="ECO:0000313" key="6">
    <source>
        <dbReference type="EMBL" id="MCS3903262.1"/>
    </source>
</evidence>
<comment type="caution">
    <text evidence="6">The sequence shown here is derived from an EMBL/GenBank/DDBJ whole genome shotgun (WGS) entry which is preliminary data.</text>
</comment>
<evidence type="ECO:0000256" key="4">
    <source>
        <dbReference type="RuleBase" id="RU004514"/>
    </source>
</evidence>
<feature type="domain" description="Alanine racemase N-terminal" evidence="5">
    <location>
        <begin position="8"/>
        <end position="227"/>
    </location>
</feature>
<proteinExistence type="inferred from homology"/>
<dbReference type="NCBIfam" id="TIGR00044">
    <property type="entry name" value="YggS family pyridoxal phosphate-dependent enzyme"/>
    <property type="match status" value="1"/>
</dbReference>
<dbReference type="GO" id="GO:0030170">
    <property type="term" value="F:pyridoxal phosphate binding"/>
    <property type="evidence" value="ECO:0007669"/>
    <property type="project" value="UniProtKB-UniRule"/>
</dbReference>
<dbReference type="Proteomes" id="UP001204445">
    <property type="component" value="Unassembled WGS sequence"/>
</dbReference>
<dbReference type="SUPFAM" id="SSF51419">
    <property type="entry name" value="PLP-binding barrel"/>
    <property type="match status" value="1"/>
</dbReference>
<feature type="modified residue" description="N6-(pyridoxal phosphate)lysine" evidence="2 3">
    <location>
        <position position="36"/>
    </location>
</feature>
<evidence type="ECO:0000256" key="1">
    <source>
        <dbReference type="ARBA" id="ARBA00022898"/>
    </source>
</evidence>
<comment type="cofactor">
    <cofactor evidence="3">
        <name>pyridoxal 5'-phosphate</name>
        <dbReference type="ChEBI" id="CHEBI:597326"/>
    </cofactor>
</comment>
<keyword evidence="7" id="KW-1185">Reference proteome</keyword>
<name>A0AAE3HLN4_9GAMM</name>
<dbReference type="InterPro" id="IPR029066">
    <property type="entry name" value="PLP-binding_barrel"/>
</dbReference>
<organism evidence="6 7">
    <name type="scientific">Methylohalomonas lacus</name>
    <dbReference type="NCBI Taxonomy" id="398773"/>
    <lineage>
        <taxon>Bacteria</taxon>
        <taxon>Pseudomonadati</taxon>
        <taxon>Pseudomonadota</taxon>
        <taxon>Gammaproteobacteria</taxon>
        <taxon>Methylohalomonadales</taxon>
        <taxon>Methylohalomonadaceae</taxon>
        <taxon>Methylohalomonas</taxon>
    </lineage>
</organism>
<dbReference type="CDD" id="cd06824">
    <property type="entry name" value="PLPDE_III_Yggs_like"/>
    <property type="match status" value="1"/>
</dbReference>
<dbReference type="EMBL" id="JANUCT010000007">
    <property type="protein sequence ID" value="MCS3903262.1"/>
    <property type="molecule type" value="Genomic_DNA"/>
</dbReference>
<keyword evidence="1 2" id="KW-0663">Pyridoxal phosphate</keyword>
<dbReference type="Gene3D" id="3.20.20.10">
    <property type="entry name" value="Alanine racemase"/>
    <property type="match status" value="1"/>
</dbReference>
<dbReference type="InterPro" id="IPR001608">
    <property type="entry name" value="Ala_racemase_N"/>
</dbReference>
<evidence type="ECO:0000313" key="7">
    <source>
        <dbReference type="Proteomes" id="UP001204445"/>
    </source>
</evidence>